<evidence type="ECO:0000259" key="3">
    <source>
        <dbReference type="Pfam" id="PF14392"/>
    </source>
</evidence>
<name>A0A835HFV2_9MAGN</name>
<dbReference type="PANTHER" id="PTHR31286:SF167">
    <property type="entry name" value="OS09G0268800 PROTEIN"/>
    <property type="match status" value="1"/>
</dbReference>
<feature type="compositionally biased region" description="Polar residues" evidence="1">
    <location>
        <begin position="347"/>
        <end position="361"/>
    </location>
</feature>
<evidence type="ECO:0000259" key="2">
    <source>
        <dbReference type="Pfam" id="PF14111"/>
    </source>
</evidence>
<evidence type="ECO:0000256" key="1">
    <source>
        <dbReference type="SAM" id="MobiDB-lite"/>
    </source>
</evidence>
<feature type="region of interest" description="Disordered" evidence="1">
    <location>
        <begin position="334"/>
        <end position="361"/>
    </location>
</feature>
<dbReference type="OrthoDB" id="978193at2759"/>
<gene>
    <name evidence="4" type="ORF">IFM89_019965</name>
</gene>
<dbReference type="EMBL" id="JADFTS010000007">
    <property type="protein sequence ID" value="KAF9597597.1"/>
    <property type="molecule type" value="Genomic_DNA"/>
</dbReference>
<keyword evidence="5" id="KW-1185">Reference proteome</keyword>
<comment type="caution">
    <text evidence="4">The sequence shown here is derived from an EMBL/GenBank/DDBJ whole genome shotgun (WGS) entry which is preliminary data.</text>
</comment>
<proteinExistence type="predicted"/>
<dbReference type="InterPro" id="IPR040256">
    <property type="entry name" value="At4g02000-like"/>
</dbReference>
<dbReference type="Pfam" id="PF14111">
    <property type="entry name" value="DUF4283"/>
    <property type="match status" value="1"/>
</dbReference>
<dbReference type="Pfam" id="PF14392">
    <property type="entry name" value="zf-CCHC_4"/>
    <property type="match status" value="1"/>
</dbReference>
<dbReference type="AlphaFoldDB" id="A0A835HFV2"/>
<protein>
    <recommendedName>
        <fullName evidence="6">DUF4283 domain-containing protein</fullName>
    </recommendedName>
</protein>
<accession>A0A835HFV2</accession>
<reference evidence="4 5" key="1">
    <citation type="submission" date="2020-10" db="EMBL/GenBank/DDBJ databases">
        <title>The Coptis chinensis genome and diversification of protoberbering-type alkaloids.</title>
        <authorList>
            <person name="Wang B."/>
            <person name="Shu S."/>
            <person name="Song C."/>
            <person name="Liu Y."/>
        </authorList>
    </citation>
    <scope>NUCLEOTIDE SEQUENCE [LARGE SCALE GENOMIC DNA]</scope>
    <source>
        <strain evidence="4">HL-2020</strain>
        <tissue evidence="4">Leaf</tissue>
    </source>
</reference>
<sequence>MSNATELEIVQDEGNNNTKQIESLQQNMKNLFFGKKRTQAIELNCINIEETVIEKLTLIGKFLGRYPIKLEEVGKDIHRIWQTKGKITLERLDREHVKMVFESNKEWQHVLHNGPWMLEGQVFSIKEWCRGWSLEDYQFDLVKFWVQVWDLPKERINKANVWKIGAELGKVVEVDISCPPEFNQQVARIRIEMDVKERLQKDQQIKLETGEEIVVRFKYEKLEVFCYFCGVIGHDQLACRMRNQHRYDLLKCGGSLKDVKQHFNSQIKANKFYNGVAFKGKQSFIIAGTPSKLRFEETPASESTFWKYGGRNSTARSKQYSWVGYTSADTREDKTKNKVSAGESGTGFKTTVPTAIPTDSPTASELMVTKGAESDFIGEQELGPQAQRIGVKEQRSEKQAYAEKGKQISPQTYQLGLDLVMKDAQELVGLAHSGKAWDSNMEASPVDEGWVANICNKEDQEEGLGEKCEKSRIEEYSLSDQNAFSTPQKPTPFVKNGASSLKKLVSGQLSQQLQLVEDQAGQQQINHNRPTRGRGFKIMVSRGGRDKGARAELKARLERDEREQGELVKRKEKRKLDLSCDKEGKMVMNGGSGWVRRSKRVVEQRSKKTKKVAAEMRNQEKGHLLIPTNAIIMQVSSDSAVSTSSEEYIDIGSSTDLTPSVSEATMDTTANESGISEELNGEYQATMEYYVSDEEEELEKEGESQYQRGRLGQEPEVKDLLVQPAPLAIDDSTVGRIEVQGLQRIQREQGQDGVSKIASKQRLEEEQHIAYWERERKEKWREEKQGIDRVEDSKDLQQQSRALDKLTNHVEVHQLNSTRVQEAMTSISASPEADLNAMRLGLVMLIRTMLAERD</sequence>
<evidence type="ECO:0000313" key="4">
    <source>
        <dbReference type="EMBL" id="KAF9597597.1"/>
    </source>
</evidence>
<dbReference type="InterPro" id="IPR025558">
    <property type="entry name" value="DUF4283"/>
</dbReference>
<dbReference type="PANTHER" id="PTHR31286">
    <property type="entry name" value="GLYCINE-RICH CELL WALL STRUCTURAL PROTEIN 1.8-LIKE"/>
    <property type="match status" value="1"/>
</dbReference>
<dbReference type="InterPro" id="IPR025836">
    <property type="entry name" value="Zn_knuckle_CX2CX4HX4C"/>
</dbReference>
<feature type="domain" description="DUF4283" evidence="2">
    <location>
        <begin position="55"/>
        <end position="128"/>
    </location>
</feature>
<evidence type="ECO:0008006" key="6">
    <source>
        <dbReference type="Google" id="ProtNLM"/>
    </source>
</evidence>
<dbReference type="Proteomes" id="UP000631114">
    <property type="component" value="Unassembled WGS sequence"/>
</dbReference>
<organism evidence="4 5">
    <name type="scientific">Coptis chinensis</name>
    <dbReference type="NCBI Taxonomy" id="261450"/>
    <lineage>
        <taxon>Eukaryota</taxon>
        <taxon>Viridiplantae</taxon>
        <taxon>Streptophyta</taxon>
        <taxon>Embryophyta</taxon>
        <taxon>Tracheophyta</taxon>
        <taxon>Spermatophyta</taxon>
        <taxon>Magnoliopsida</taxon>
        <taxon>Ranunculales</taxon>
        <taxon>Ranunculaceae</taxon>
        <taxon>Coptidoideae</taxon>
        <taxon>Coptis</taxon>
    </lineage>
</organism>
<feature type="domain" description="Zinc knuckle CX2CX4HX4C" evidence="3">
    <location>
        <begin position="193"/>
        <end position="240"/>
    </location>
</feature>
<evidence type="ECO:0000313" key="5">
    <source>
        <dbReference type="Proteomes" id="UP000631114"/>
    </source>
</evidence>